<dbReference type="GO" id="GO:0032259">
    <property type="term" value="P:methylation"/>
    <property type="evidence" value="ECO:0007669"/>
    <property type="project" value="UniProtKB-KW"/>
</dbReference>
<dbReference type="InterPro" id="IPR029063">
    <property type="entry name" value="SAM-dependent_MTases_sf"/>
</dbReference>
<dbReference type="GO" id="GO:0030798">
    <property type="term" value="F:trans-aconitate 2-methyltransferase activity"/>
    <property type="evidence" value="ECO:0007669"/>
    <property type="project" value="InterPro"/>
</dbReference>
<evidence type="ECO:0000256" key="2">
    <source>
        <dbReference type="ARBA" id="ARBA00022679"/>
    </source>
</evidence>
<dbReference type="Gene3D" id="3.40.50.150">
    <property type="entry name" value="Vaccinia Virus protein VP39"/>
    <property type="match status" value="1"/>
</dbReference>
<keyword evidence="1" id="KW-0489">Methyltransferase</keyword>
<name>A0A4V1C6V1_PYROR</name>
<dbReference type="InterPro" id="IPR041698">
    <property type="entry name" value="Methyltransf_25"/>
</dbReference>
<feature type="compositionally biased region" description="Polar residues" evidence="3">
    <location>
        <begin position="37"/>
        <end position="53"/>
    </location>
</feature>
<feature type="region of interest" description="Disordered" evidence="3">
    <location>
        <begin position="37"/>
        <end position="58"/>
    </location>
</feature>
<dbReference type="EMBL" id="CP034207">
    <property type="protein sequence ID" value="QBZ61168.1"/>
    <property type="molecule type" value="Genomic_DNA"/>
</dbReference>
<protein>
    <recommendedName>
        <fullName evidence="4">Methyltransferase domain-containing protein</fullName>
    </recommendedName>
</protein>
<evidence type="ECO:0000256" key="1">
    <source>
        <dbReference type="ARBA" id="ARBA00022603"/>
    </source>
</evidence>
<dbReference type="Proteomes" id="UP000294847">
    <property type="component" value="Chromosome 4"/>
</dbReference>
<evidence type="ECO:0000256" key="3">
    <source>
        <dbReference type="SAM" id="MobiDB-lite"/>
    </source>
</evidence>
<feature type="domain" description="Methyltransferase" evidence="4">
    <location>
        <begin position="91"/>
        <end position="194"/>
    </location>
</feature>
<dbReference type="AlphaFoldDB" id="A0A4V1C6V1"/>
<proteinExistence type="predicted"/>
<gene>
    <name evidence="5" type="ORF">PoMZ_08114</name>
</gene>
<dbReference type="PANTHER" id="PTHR43861:SF1">
    <property type="entry name" value="TRANS-ACONITATE 2-METHYLTRANSFERASE"/>
    <property type="match status" value="1"/>
</dbReference>
<keyword evidence="2" id="KW-0808">Transferase</keyword>
<organism evidence="5 6">
    <name type="scientific">Pyricularia oryzae</name>
    <name type="common">Rice blast fungus</name>
    <name type="synonym">Magnaporthe oryzae</name>
    <dbReference type="NCBI Taxonomy" id="318829"/>
    <lineage>
        <taxon>Eukaryota</taxon>
        <taxon>Fungi</taxon>
        <taxon>Dikarya</taxon>
        <taxon>Ascomycota</taxon>
        <taxon>Pezizomycotina</taxon>
        <taxon>Sordariomycetes</taxon>
        <taxon>Sordariomycetidae</taxon>
        <taxon>Magnaporthales</taxon>
        <taxon>Pyriculariaceae</taxon>
        <taxon>Pyricularia</taxon>
    </lineage>
</organism>
<evidence type="ECO:0000259" key="4">
    <source>
        <dbReference type="Pfam" id="PF13649"/>
    </source>
</evidence>
<reference evidence="5 6" key="1">
    <citation type="journal article" date="2019" name="Mol. Biol. Evol.">
        <title>Blast fungal genomes show frequent chromosomal changes, gene gains and losses, and effector gene turnover.</title>
        <authorList>
            <person name="Gomez Luciano L.B."/>
            <person name="Jason Tsai I."/>
            <person name="Chuma I."/>
            <person name="Tosa Y."/>
            <person name="Chen Y.H."/>
            <person name="Li J.Y."/>
            <person name="Li M.Y."/>
            <person name="Jade Lu M.Y."/>
            <person name="Nakayashiki H."/>
            <person name="Li W.H."/>
        </authorList>
    </citation>
    <scope>NUCLEOTIDE SEQUENCE [LARGE SCALE GENOMIC DNA]</scope>
    <source>
        <strain evidence="5">MZ5-1-6</strain>
    </source>
</reference>
<dbReference type="Pfam" id="PF13649">
    <property type="entry name" value="Methyltransf_25"/>
    <property type="match status" value="1"/>
</dbReference>
<evidence type="ECO:0000313" key="5">
    <source>
        <dbReference type="EMBL" id="QBZ61168.1"/>
    </source>
</evidence>
<dbReference type="Gene3D" id="1.10.150.290">
    <property type="entry name" value="S-adenosyl-L-methionine-dependent methyltransferases"/>
    <property type="match status" value="1"/>
</dbReference>
<dbReference type="InterPro" id="IPR023149">
    <property type="entry name" value="Trans_acon_MeTrfase_C"/>
</dbReference>
<accession>A0A4V1C6V1</accession>
<dbReference type="SUPFAM" id="SSF53335">
    <property type="entry name" value="S-adenosyl-L-methionine-dependent methyltransferases"/>
    <property type="match status" value="1"/>
</dbReference>
<sequence>MASLGRCRRSIINQKSNVLHRKAPQPPTQRLFHCSSQSRSNTYSNANMTSQPKSPEAWSPTKYLAFNNERMKPVLDLLHNLSKYDMNGKRIVDMGCGPGNSTQAISLTWPGADVTGVDSSEPMLERARADVAQAESTASRRIQFEQGDLATWMPGDGEASAVDLYFSNAAFHWLRSTERIPAVAKLFRSQKPGGVFAFQMPDNYDEPSHALMREVALLPGRAWTDIFLEVGVGYHGALPKSVRDAGVMASRPDLDPIEPAEEYYDAFMPHAAAVEIWKTTYSHVLPSPRHIVAWVESSGLMPYLSMLPTDAMRDEFKAEYLDRVARAYRTTYDGKVILRYPRRFLVAQRKHSHKYHNLQAHTYSMCYGWYEYFKCMQCSSTYGNRYNVRKCALEKSTRFCSQSGPRGKLMVAEIEDDVKMDWACEKCKRNDKGDVAGQTNSGVKPLVWNDQNNAWSTTW</sequence>
<dbReference type="CDD" id="cd02440">
    <property type="entry name" value="AdoMet_MTases"/>
    <property type="match status" value="1"/>
</dbReference>
<dbReference type="PANTHER" id="PTHR43861">
    <property type="entry name" value="TRANS-ACONITATE 2-METHYLTRANSFERASE-RELATED"/>
    <property type="match status" value="1"/>
</dbReference>
<evidence type="ECO:0000313" key="6">
    <source>
        <dbReference type="Proteomes" id="UP000294847"/>
    </source>
</evidence>